<reference evidence="3 4" key="1">
    <citation type="submission" date="2020-08" db="EMBL/GenBank/DDBJ databases">
        <title>Oceanospirillum sp. nov. isolated from marine sediment.</title>
        <authorList>
            <person name="Ji X."/>
        </authorList>
    </citation>
    <scope>NUCLEOTIDE SEQUENCE [LARGE SCALE GENOMIC DNA]</scope>
    <source>
        <strain evidence="3 4">D5</strain>
    </source>
</reference>
<dbReference type="NCBIfam" id="NF008657">
    <property type="entry name" value="PRK11657.1"/>
    <property type="match status" value="1"/>
</dbReference>
<gene>
    <name evidence="3" type="primary">dsbG</name>
    <name evidence="3" type="ORF">H4O21_19525</name>
</gene>
<dbReference type="GO" id="GO:0042597">
    <property type="term" value="C:periplasmic space"/>
    <property type="evidence" value="ECO:0007669"/>
    <property type="project" value="InterPro"/>
</dbReference>
<name>A0A839ITM0_9GAMM</name>
<dbReference type="InterPro" id="IPR009094">
    <property type="entry name" value="DiS-bond_isomerase_DsbC/G_N_sf"/>
</dbReference>
<keyword evidence="1" id="KW-0732">Signal</keyword>
<comment type="caution">
    <text evidence="3">The sequence shown here is derived from an EMBL/GenBank/DDBJ whole genome shotgun (WGS) entry which is preliminary data.</text>
</comment>
<evidence type="ECO:0000256" key="1">
    <source>
        <dbReference type="SAM" id="SignalP"/>
    </source>
</evidence>
<dbReference type="Gene3D" id="3.40.30.10">
    <property type="entry name" value="Glutaredoxin"/>
    <property type="match status" value="1"/>
</dbReference>
<feature type="domain" description="Thioredoxin-like fold" evidence="2">
    <location>
        <begin position="155"/>
        <end position="278"/>
    </location>
</feature>
<proteinExistence type="predicted"/>
<evidence type="ECO:0000313" key="4">
    <source>
        <dbReference type="Proteomes" id="UP000565262"/>
    </source>
</evidence>
<dbReference type="EMBL" id="JACJFM010000035">
    <property type="protein sequence ID" value="MBB1488803.1"/>
    <property type="molecule type" value="Genomic_DNA"/>
</dbReference>
<evidence type="ECO:0000313" key="3">
    <source>
        <dbReference type="EMBL" id="MBB1488803.1"/>
    </source>
</evidence>
<dbReference type="PANTHER" id="PTHR35272:SF4">
    <property type="entry name" value="THIOL:DISULFIDE INTERCHANGE PROTEIN DSBG"/>
    <property type="match status" value="1"/>
</dbReference>
<protein>
    <submittedName>
        <fullName evidence="3">Thiol:disulfide interchange protein DsbG</fullName>
    </submittedName>
</protein>
<accession>A0A839ITM0</accession>
<dbReference type="Pfam" id="PF13098">
    <property type="entry name" value="Thioredoxin_2"/>
    <property type="match status" value="1"/>
</dbReference>
<keyword evidence="4" id="KW-1185">Reference proteome</keyword>
<sequence length="305" mass="33820">MRRFSFLTALGFGLSLISSSVLANINTQTSNPVAATSVADQNITPLPDNITSGPNDERIPELPAAIVRLLEQGMTLESRFDAGAGLTGWLLSVDDRFTLLYSTADHSTLISGTLLDQNGQNLSEQHMQQYLPRPDIQVLEKAWSVQQHSADTEAAAHTVYVFFDPACPFCRLSWQAFKPYVQKGADIRWVPVAFLQPASRIAADRLMQSDNPLNTLQNMMEHPKQASEIQATASGKEVSDQRWQSLQHNMELMQRFGLQGTPAMVWQDADGQIKTFSGMPELKDFASITGLPEQPQTAPELSRFR</sequence>
<dbReference type="Proteomes" id="UP000565262">
    <property type="component" value="Unassembled WGS sequence"/>
</dbReference>
<dbReference type="SUPFAM" id="SSF54423">
    <property type="entry name" value="DsbC/DsbG N-terminal domain-like"/>
    <property type="match status" value="1"/>
</dbReference>
<organism evidence="3 4">
    <name type="scientific">Oceanospirillum sediminis</name>
    <dbReference type="NCBI Taxonomy" id="2760088"/>
    <lineage>
        <taxon>Bacteria</taxon>
        <taxon>Pseudomonadati</taxon>
        <taxon>Pseudomonadota</taxon>
        <taxon>Gammaproteobacteria</taxon>
        <taxon>Oceanospirillales</taxon>
        <taxon>Oceanospirillaceae</taxon>
        <taxon>Oceanospirillum</taxon>
    </lineage>
</organism>
<dbReference type="RefSeq" id="WP_182810571.1">
    <property type="nucleotide sequence ID" value="NZ_JACJFM010000035.1"/>
</dbReference>
<dbReference type="PANTHER" id="PTHR35272">
    <property type="entry name" value="THIOL:DISULFIDE INTERCHANGE PROTEIN DSBC-RELATED"/>
    <property type="match status" value="1"/>
</dbReference>
<feature type="chain" id="PRO_5032787699" evidence="1">
    <location>
        <begin position="24"/>
        <end position="305"/>
    </location>
</feature>
<dbReference type="AlphaFoldDB" id="A0A839ITM0"/>
<dbReference type="InterPro" id="IPR012336">
    <property type="entry name" value="Thioredoxin-like_fold"/>
</dbReference>
<dbReference type="SUPFAM" id="SSF52833">
    <property type="entry name" value="Thioredoxin-like"/>
    <property type="match status" value="1"/>
</dbReference>
<dbReference type="InterPro" id="IPR051470">
    <property type="entry name" value="Thiol:disulfide_interchange"/>
</dbReference>
<evidence type="ECO:0000259" key="2">
    <source>
        <dbReference type="Pfam" id="PF13098"/>
    </source>
</evidence>
<dbReference type="Gene3D" id="3.10.450.70">
    <property type="entry name" value="Disulphide bond isomerase, DsbC/G, N-terminal"/>
    <property type="match status" value="1"/>
</dbReference>
<feature type="signal peptide" evidence="1">
    <location>
        <begin position="1"/>
        <end position="23"/>
    </location>
</feature>
<dbReference type="InterPro" id="IPR036249">
    <property type="entry name" value="Thioredoxin-like_sf"/>
</dbReference>